<dbReference type="GO" id="GO:0009279">
    <property type="term" value="C:cell outer membrane"/>
    <property type="evidence" value="ECO:0007669"/>
    <property type="project" value="UniProtKB-SubCell"/>
</dbReference>
<name>C6VUU4_DYAFD</name>
<evidence type="ECO:0000256" key="4">
    <source>
        <dbReference type="ARBA" id="ARBA00023136"/>
    </source>
</evidence>
<dbReference type="HOGENOM" id="CLU_015553_0_2_10"/>
<comment type="subcellular location">
    <subcellularLocation>
        <location evidence="1">Cell outer membrane</location>
    </subcellularLocation>
</comment>
<organism evidence="7 8">
    <name type="scientific">Dyadobacter fermentans (strain ATCC 700827 / DSM 18053 / CIP 107007 / KCTC 52180 / NS114)</name>
    <dbReference type="NCBI Taxonomy" id="471854"/>
    <lineage>
        <taxon>Bacteria</taxon>
        <taxon>Pseudomonadati</taxon>
        <taxon>Bacteroidota</taxon>
        <taxon>Cytophagia</taxon>
        <taxon>Cytophagales</taxon>
        <taxon>Spirosomataceae</taxon>
        <taxon>Dyadobacter</taxon>
    </lineage>
</organism>
<dbReference type="Proteomes" id="UP000002011">
    <property type="component" value="Chromosome"/>
</dbReference>
<dbReference type="AlphaFoldDB" id="C6VUU4"/>
<keyword evidence="8" id="KW-1185">Reference proteome</keyword>
<dbReference type="KEGG" id="dfe:Dfer_1844"/>
<dbReference type="PROSITE" id="PS51257">
    <property type="entry name" value="PROKAR_LIPOPROTEIN"/>
    <property type="match status" value="1"/>
</dbReference>
<keyword evidence="4" id="KW-0472">Membrane</keyword>
<keyword evidence="3" id="KW-0732">Signal</keyword>
<evidence type="ECO:0000313" key="7">
    <source>
        <dbReference type="EMBL" id="ACT93081.1"/>
    </source>
</evidence>
<reference evidence="7 8" key="1">
    <citation type="journal article" date="2009" name="Stand. Genomic Sci.">
        <title>Complete genome sequence of Dyadobacter fermentans type strain (NS114).</title>
        <authorList>
            <person name="Lang E."/>
            <person name="Lapidus A."/>
            <person name="Chertkov O."/>
            <person name="Brettin T."/>
            <person name="Detter J.C."/>
            <person name="Han C."/>
            <person name="Copeland A."/>
            <person name="Glavina Del Rio T."/>
            <person name="Nolan M."/>
            <person name="Chen F."/>
            <person name="Lucas S."/>
            <person name="Tice H."/>
            <person name="Cheng J.F."/>
            <person name="Land M."/>
            <person name="Hauser L."/>
            <person name="Chang Y.J."/>
            <person name="Jeffries C.D."/>
            <person name="Kopitz M."/>
            <person name="Bruce D."/>
            <person name="Goodwin L."/>
            <person name="Pitluck S."/>
            <person name="Ovchinnikova G."/>
            <person name="Pati A."/>
            <person name="Ivanova N."/>
            <person name="Mavrommatis K."/>
            <person name="Chen A."/>
            <person name="Palaniappan K."/>
            <person name="Chain P."/>
            <person name="Bristow J."/>
            <person name="Eisen J.A."/>
            <person name="Markowitz V."/>
            <person name="Hugenholtz P."/>
            <person name="Goker M."/>
            <person name="Rohde M."/>
            <person name="Kyrpides N.C."/>
            <person name="Klenk H.P."/>
        </authorList>
    </citation>
    <scope>NUCLEOTIDE SEQUENCE [LARGE SCALE GENOMIC DNA]</scope>
    <source>
        <strain evidence="8">ATCC 700827 / DSM 18053 / CIP 107007 / KCTC 52180 / NS114</strain>
    </source>
</reference>
<sequence>MWHSKPKIMKNLRYTLLTFILLLTVASCKNDLLDTKPFEGKYDESTVWGTMESAEAFVFSTYADVLGNYTSFVGEEGYTTNNIDGRGNVVSRGQITRDDDNFGFNRFAQIRRCNLIIEKAASSAALTEANKALLVAEAKSLRAMVNFFLVKRFGRFIWIDKVLTPDDELELPLTADATESYQIVMKDIDDAIAGLPETSASGRANKYVAQALKSEVALQAAAYTGDAAYFQKAIDAADAVINSGKYAIDPDYEGMFNEKNRYSKEIIMGVYRSSANTNCDNIEDMQNVVPNTNNDYVTRSGGGPLFKVDKTFEAWLYYSPSQNLVDKYLVVDQSSGDAVKWSESSQFKKNLTKTAGGSHAESANYTGQTGDVSALIYAHRDKRFYATVVYDSCTWFNETVTTKLKGNLHRLVNGALGPHIGVTNYYWRKGVYNVSPRVFYGIPTDYHWPIFRLGEVYLNKAEALLKQGKTGEAVAALNVTRVAHGQLPASKAASPARAWEDYKLERQVELVKEKDFYWSLLRWGKYGREANHGIAPGGNIPELEEAPTFIEIAQDRKSYFIDPITFNVNNVRDFDETKRYLFPIPQGQVNRNSKLQQNPNW</sequence>
<evidence type="ECO:0000256" key="2">
    <source>
        <dbReference type="ARBA" id="ARBA00006275"/>
    </source>
</evidence>
<gene>
    <name evidence="7" type="ordered locus">Dfer_1844</name>
</gene>
<feature type="domain" description="RagB/SusD" evidence="6">
    <location>
        <begin position="292"/>
        <end position="601"/>
    </location>
</feature>
<dbReference type="Pfam" id="PF07980">
    <property type="entry name" value="SusD_RagB"/>
    <property type="match status" value="1"/>
</dbReference>
<comment type="similarity">
    <text evidence="2">Belongs to the SusD family.</text>
</comment>
<dbReference type="Gene3D" id="1.25.40.390">
    <property type="match status" value="1"/>
</dbReference>
<evidence type="ECO:0000313" key="8">
    <source>
        <dbReference type="Proteomes" id="UP000002011"/>
    </source>
</evidence>
<protein>
    <submittedName>
        <fullName evidence="7">RagB/SusD domain protein</fullName>
    </submittedName>
</protein>
<dbReference type="SUPFAM" id="SSF48452">
    <property type="entry name" value="TPR-like"/>
    <property type="match status" value="1"/>
</dbReference>
<dbReference type="eggNOG" id="COG1435">
    <property type="taxonomic scope" value="Bacteria"/>
</dbReference>
<accession>C6VUU4</accession>
<evidence type="ECO:0000259" key="6">
    <source>
        <dbReference type="Pfam" id="PF07980"/>
    </source>
</evidence>
<evidence type="ECO:0000256" key="5">
    <source>
        <dbReference type="ARBA" id="ARBA00023237"/>
    </source>
</evidence>
<evidence type="ECO:0000256" key="3">
    <source>
        <dbReference type="ARBA" id="ARBA00022729"/>
    </source>
</evidence>
<dbReference type="InterPro" id="IPR012944">
    <property type="entry name" value="SusD_RagB_dom"/>
</dbReference>
<proteinExistence type="inferred from homology"/>
<dbReference type="InterPro" id="IPR011990">
    <property type="entry name" value="TPR-like_helical_dom_sf"/>
</dbReference>
<dbReference type="EMBL" id="CP001619">
    <property type="protein sequence ID" value="ACT93081.1"/>
    <property type="molecule type" value="Genomic_DNA"/>
</dbReference>
<evidence type="ECO:0000256" key="1">
    <source>
        <dbReference type="ARBA" id="ARBA00004442"/>
    </source>
</evidence>
<keyword evidence="5" id="KW-0998">Cell outer membrane</keyword>
<dbReference type="STRING" id="471854.Dfer_1844"/>